<accession>A0ABP7C7U6</accession>
<gene>
    <name evidence="2" type="ORF">GCM10023081_16880</name>
</gene>
<comment type="caution">
    <text evidence="2">The sequence shown here is derived from an EMBL/GenBank/DDBJ whole genome shotgun (WGS) entry which is preliminary data.</text>
</comment>
<proteinExistence type="predicted"/>
<dbReference type="Proteomes" id="UP001500752">
    <property type="component" value="Unassembled WGS sequence"/>
</dbReference>
<dbReference type="RefSeq" id="WP_345150009.1">
    <property type="nucleotide sequence ID" value="NZ_BAABEO010000010.1"/>
</dbReference>
<evidence type="ECO:0000256" key="1">
    <source>
        <dbReference type="SAM" id="MobiDB-lite"/>
    </source>
</evidence>
<keyword evidence="3" id="KW-1185">Reference proteome</keyword>
<dbReference type="CDD" id="cd12954">
    <property type="entry name" value="MMP_TTHA0227_like_1"/>
    <property type="match status" value="1"/>
</dbReference>
<evidence type="ECO:0000313" key="2">
    <source>
        <dbReference type="EMBL" id="GAA3679306.1"/>
    </source>
</evidence>
<feature type="region of interest" description="Disordered" evidence="1">
    <location>
        <begin position="1"/>
        <end position="23"/>
    </location>
</feature>
<dbReference type="Pfam" id="PF06262">
    <property type="entry name" value="Zincin_1"/>
    <property type="match status" value="1"/>
</dbReference>
<protein>
    <submittedName>
        <fullName evidence="2">Metallopeptidase family protein</fullName>
    </submittedName>
</protein>
<sequence length="169" mass="18993">MPHDLFIDLEPTSPDGTPGEGRVRSFAERRRNRHGRGLRGQLMLPQLPGSRTRYERFEDLVLESAERLEDLWGERISRIEFMVDLVPGKKALDRAAASGQRVPLGRAVTGSPRRHASITVYRRPVEELAGNSMDLPEVVHDVVVELAAELLAMAPEDVDPDYGRGHRDH</sequence>
<dbReference type="Gene3D" id="3.30.2010.20">
    <property type="match status" value="1"/>
</dbReference>
<organism evidence="2 3">
    <name type="scientific">Arthrobacter ginkgonis</name>
    <dbReference type="NCBI Taxonomy" id="1630594"/>
    <lineage>
        <taxon>Bacteria</taxon>
        <taxon>Bacillati</taxon>
        <taxon>Actinomycetota</taxon>
        <taxon>Actinomycetes</taxon>
        <taxon>Micrococcales</taxon>
        <taxon>Micrococcaceae</taxon>
        <taxon>Arthrobacter</taxon>
    </lineage>
</organism>
<dbReference type="EMBL" id="BAABEO010000010">
    <property type="protein sequence ID" value="GAA3679306.1"/>
    <property type="molecule type" value="Genomic_DNA"/>
</dbReference>
<dbReference type="InterPro" id="IPR010428">
    <property type="entry name" value="Zincin_1"/>
</dbReference>
<dbReference type="InterPro" id="IPR038555">
    <property type="entry name" value="Zincin_1_sf"/>
</dbReference>
<dbReference type="SUPFAM" id="SSF55486">
    <property type="entry name" value="Metalloproteases ('zincins'), catalytic domain"/>
    <property type="match status" value="1"/>
</dbReference>
<evidence type="ECO:0000313" key="3">
    <source>
        <dbReference type="Proteomes" id="UP001500752"/>
    </source>
</evidence>
<reference evidence="3" key="1">
    <citation type="journal article" date="2019" name="Int. J. Syst. Evol. Microbiol.">
        <title>The Global Catalogue of Microorganisms (GCM) 10K type strain sequencing project: providing services to taxonomists for standard genome sequencing and annotation.</title>
        <authorList>
            <consortium name="The Broad Institute Genomics Platform"/>
            <consortium name="The Broad Institute Genome Sequencing Center for Infectious Disease"/>
            <person name="Wu L."/>
            <person name="Ma J."/>
        </authorList>
    </citation>
    <scope>NUCLEOTIDE SEQUENCE [LARGE SCALE GENOMIC DNA]</scope>
    <source>
        <strain evidence="3">JCM 30742</strain>
    </source>
</reference>
<name>A0ABP7C7U6_9MICC</name>